<reference evidence="1 2" key="1">
    <citation type="submission" date="2019-04" db="EMBL/GenBank/DDBJ databases">
        <title>Microbes associate with the intestines of laboratory mice.</title>
        <authorList>
            <person name="Navarre W."/>
            <person name="Wong E."/>
            <person name="Huang K."/>
            <person name="Tropini C."/>
            <person name="Ng K."/>
            <person name="Yu B."/>
        </authorList>
    </citation>
    <scope>NUCLEOTIDE SEQUENCE [LARGE SCALE GENOMIC DNA]</scope>
    <source>
        <strain evidence="1 2">NM62_B4-13</strain>
    </source>
</reference>
<dbReference type="GO" id="GO:0008821">
    <property type="term" value="F:crossover junction DNA endonuclease activity"/>
    <property type="evidence" value="ECO:0007669"/>
    <property type="project" value="InterPro"/>
</dbReference>
<evidence type="ECO:0000313" key="1">
    <source>
        <dbReference type="EMBL" id="TGY35241.1"/>
    </source>
</evidence>
<dbReference type="PANTHER" id="PTHR36015:SF6">
    <property type="entry name" value="HOLLIDAY JUNCTION RESOLVASE MOC1, CHLOROPLASTIC-RELATED"/>
    <property type="match status" value="1"/>
</dbReference>
<dbReference type="InterPro" id="IPR012337">
    <property type="entry name" value="RNaseH-like_sf"/>
</dbReference>
<dbReference type="AlphaFoldDB" id="A0A4S2D2Y8"/>
<dbReference type="SUPFAM" id="SSF53098">
    <property type="entry name" value="Ribonuclease H-like"/>
    <property type="match status" value="1"/>
</dbReference>
<dbReference type="EMBL" id="SRYW01000004">
    <property type="protein sequence ID" value="TGY35241.1"/>
    <property type="molecule type" value="Genomic_DNA"/>
</dbReference>
<comment type="caution">
    <text evidence="1">The sequence shown here is derived from an EMBL/GenBank/DDBJ whole genome shotgun (WGS) entry which is preliminary data.</text>
</comment>
<dbReference type="RefSeq" id="WP_136003895.1">
    <property type="nucleotide sequence ID" value="NZ_SRYW01000004.1"/>
</dbReference>
<dbReference type="InterPro" id="IPR045290">
    <property type="entry name" value="MOC1-like"/>
</dbReference>
<dbReference type="OrthoDB" id="573331at2"/>
<protein>
    <submittedName>
        <fullName evidence="1">Uncharacterized protein</fullName>
    </submittedName>
</protein>
<accession>A0A4S2D2Y8</accession>
<dbReference type="GO" id="GO:0003676">
    <property type="term" value="F:nucleic acid binding"/>
    <property type="evidence" value="ECO:0007669"/>
    <property type="project" value="InterPro"/>
</dbReference>
<dbReference type="PANTHER" id="PTHR36015">
    <property type="entry name" value="HOLLIDAY JUNCTION RESOLVASE MOC1, CHLOROPLASTIC-RELATED"/>
    <property type="match status" value="1"/>
</dbReference>
<dbReference type="CDD" id="cd22992">
    <property type="entry name" value="MOC1"/>
    <property type="match status" value="1"/>
</dbReference>
<gene>
    <name evidence="1" type="ORF">E5352_05845</name>
</gene>
<organism evidence="1 2">
    <name type="scientific">Stenotrophomonas maltophilia</name>
    <name type="common">Pseudomonas maltophilia</name>
    <name type="synonym">Xanthomonas maltophilia</name>
    <dbReference type="NCBI Taxonomy" id="40324"/>
    <lineage>
        <taxon>Bacteria</taxon>
        <taxon>Pseudomonadati</taxon>
        <taxon>Pseudomonadota</taxon>
        <taxon>Gammaproteobacteria</taxon>
        <taxon>Lysobacterales</taxon>
        <taxon>Lysobacteraceae</taxon>
        <taxon>Stenotrophomonas</taxon>
        <taxon>Stenotrophomonas maltophilia group</taxon>
    </lineage>
</organism>
<proteinExistence type="predicted"/>
<evidence type="ECO:0000313" key="2">
    <source>
        <dbReference type="Proteomes" id="UP000306631"/>
    </source>
</evidence>
<dbReference type="InterPro" id="IPR036397">
    <property type="entry name" value="RNaseH_sf"/>
</dbReference>
<name>A0A4S2D2Y8_STEMA</name>
<sequence length="176" mass="18798">MASRLTFGIDPGLTGAVATLIDGEPGPVLDMPTVEVDGWGEVDARAVVVFIRELRAAHPGAYVSACIEKVGARPGDGGTSAFRFGQTAGKLQAILELLGIPATRVVPAQWKRSFRLLKQGKNAARLLAIARFPSAQQVLTRKKDNDRADALLIALWHENTQLGSDVMGEQPEEEAA</sequence>
<dbReference type="Gene3D" id="3.30.420.10">
    <property type="entry name" value="Ribonuclease H-like superfamily/Ribonuclease H"/>
    <property type="match status" value="1"/>
</dbReference>
<dbReference type="Proteomes" id="UP000306631">
    <property type="component" value="Unassembled WGS sequence"/>
</dbReference>